<feature type="non-terminal residue" evidence="1">
    <location>
        <position position="1"/>
    </location>
</feature>
<evidence type="ECO:0000313" key="2">
    <source>
        <dbReference type="Proteomes" id="UP000051530"/>
    </source>
</evidence>
<dbReference type="Proteomes" id="UP000051530">
    <property type="component" value="Unassembled WGS sequence"/>
</dbReference>
<dbReference type="OrthoDB" id="2195483at2759"/>
<dbReference type="VEuPathDB" id="MicrosporidiaDB:M153_12740002"/>
<keyword evidence="2" id="KW-1185">Reference proteome</keyword>
<sequence length="45" mass="5278">PNNEQELFNVINTASSGITHQNCRGFYNNMLKYILKSNNREEIFD</sequence>
<dbReference type="EMBL" id="LGUB01000429">
    <property type="protein sequence ID" value="KRH93222.1"/>
    <property type="molecule type" value="Genomic_DNA"/>
</dbReference>
<name>A0A0R0LV32_9MICR</name>
<accession>A0A0R0LV32</accession>
<dbReference type="AlphaFoldDB" id="A0A0R0LV32"/>
<organism evidence="1 2">
    <name type="scientific">Pseudoloma neurophilia</name>
    <dbReference type="NCBI Taxonomy" id="146866"/>
    <lineage>
        <taxon>Eukaryota</taxon>
        <taxon>Fungi</taxon>
        <taxon>Fungi incertae sedis</taxon>
        <taxon>Microsporidia</taxon>
        <taxon>Pseudoloma</taxon>
    </lineage>
</organism>
<evidence type="ECO:0000313" key="1">
    <source>
        <dbReference type="EMBL" id="KRH93222.1"/>
    </source>
</evidence>
<reference evidence="1 2" key="1">
    <citation type="submission" date="2015-07" db="EMBL/GenBank/DDBJ databases">
        <title>The genome of Pseudoloma neurophilia, a relevant intracellular parasite of the zebrafish.</title>
        <authorList>
            <person name="Ndikumana S."/>
            <person name="Pelin A."/>
            <person name="Sanders J."/>
            <person name="Corradi N."/>
        </authorList>
    </citation>
    <scope>NUCLEOTIDE SEQUENCE [LARGE SCALE GENOMIC DNA]</scope>
    <source>
        <strain evidence="1 2">MK1</strain>
    </source>
</reference>
<protein>
    <submittedName>
        <fullName evidence="1">Uncharacterized protein</fullName>
    </submittedName>
</protein>
<comment type="caution">
    <text evidence="1">The sequence shown here is derived from an EMBL/GenBank/DDBJ whole genome shotgun (WGS) entry which is preliminary data.</text>
</comment>
<gene>
    <name evidence="1" type="ORF">M153_12740002</name>
</gene>
<proteinExistence type="predicted"/>